<gene>
    <name evidence="2" type="ORF">AWH49_15490</name>
</gene>
<keyword evidence="3" id="KW-1185">Reference proteome</keyword>
<evidence type="ECO:0000313" key="3">
    <source>
        <dbReference type="Proteomes" id="UP000076935"/>
    </source>
</evidence>
<accession>A0A177L617</accession>
<protein>
    <recommendedName>
        <fullName evidence="4">RNA polymerase sigma-70 region 4 domain-containing protein</fullName>
    </recommendedName>
</protein>
<proteinExistence type="predicted"/>
<dbReference type="SUPFAM" id="SSF88659">
    <property type="entry name" value="Sigma3 and sigma4 domains of RNA polymerase sigma factors"/>
    <property type="match status" value="1"/>
</dbReference>
<evidence type="ECO:0000256" key="1">
    <source>
        <dbReference type="SAM" id="Coils"/>
    </source>
</evidence>
<comment type="caution">
    <text evidence="2">The sequence shown here is derived from an EMBL/GenBank/DDBJ whole genome shotgun (WGS) entry which is preliminary data.</text>
</comment>
<sequence>MEIIKNYADLIRQIDVIDLEIQMLEVDRDYWYGRNFGVEGMLPFIGRGASEFGIEAAARNTDRINEKLNALNEMREFFLEIKEEIEDNVNALNGLPYRIAKMRFIENKSYKEIADELGYTYGYIRKVVSTANKERYERNEQNQIQLSK</sequence>
<organism evidence="2 3">
    <name type="scientific">Domibacillus aminovorans</name>
    <dbReference type="NCBI Taxonomy" id="29332"/>
    <lineage>
        <taxon>Bacteria</taxon>
        <taxon>Bacillati</taxon>
        <taxon>Bacillota</taxon>
        <taxon>Bacilli</taxon>
        <taxon>Bacillales</taxon>
        <taxon>Bacillaceae</taxon>
        <taxon>Domibacillus</taxon>
    </lineage>
</organism>
<evidence type="ECO:0008006" key="4">
    <source>
        <dbReference type="Google" id="ProtNLM"/>
    </source>
</evidence>
<dbReference type="RefSeq" id="WP_063965871.1">
    <property type="nucleotide sequence ID" value="NZ_JBCNAN010000077.1"/>
</dbReference>
<evidence type="ECO:0000313" key="2">
    <source>
        <dbReference type="EMBL" id="OAH60742.1"/>
    </source>
</evidence>
<dbReference type="EMBL" id="LQWY01000033">
    <property type="protein sequence ID" value="OAH60742.1"/>
    <property type="molecule type" value="Genomic_DNA"/>
</dbReference>
<dbReference type="InterPro" id="IPR013324">
    <property type="entry name" value="RNA_pol_sigma_r3/r4-like"/>
</dbReference>
<feature type="coiled-coil region" evidence="1">
    <location>
        <begin position="54"/>
        <end position="88"/>
    </location>
</feature>
<reference evidence="2 3" key="1">
    <citation type="submission" date="2016-01" db="EMBL/GenBank/DDBJ databases">
        <title>Investigation of taxonomic status of Bacillus aminovorans.</title>
        <authorList>
            <person name="Verma A."/>
            <person name="Pal Y."/>
            <person name="Krishnamurthi S."/>
        </authorList>
    </citation>
    <scope>NUCLEOTIDE SEQUENCE [LARGE SCALE GENOMIC DNA]</scope>
    <source>
        <strain evidence="2 3">DSM 1314</strain>
    </source>
</reference>
<keyword evidence="1" id="KW-0175">Coiled coil</keyword>
<name>A0A177L617_9BACI</name>
<dbReference type="AlphaFoldDB" id="A0A177L617"/>
<dbReference type="Proteomes" id="UP000076935">
    <property type="component" value="Unassembled WGS sequence"/>
</dbReference>